<dbReference type="EC" id="2.1.1.-" evidence="5"/>
<dbReference type="InterPro" id="IPR029063">
    <property type="entry name" value="SAM-dependent_MTases_sf"/>
</dbReference>
<evidence type="ECO:0000313" key="5">
    <source>
        <dbReference type="EMBL" id="AZA11372.1"/>
    </source>
</evidence>
<evidence type="ECO:0000256" key="2">
    <source>
        <dbReference type="ARBA" id="ARBA00022603"/>
    </source>
</evidence>
<proteinExistence type="inferred from homology"/>
<protein>
    <submittedName>
        <fullName evidence="5">Phthiotriol/phenolphthiotriol dimycocerosates methyltransferase</fullName>
        <ecNumber evidence="5">2.1.1.-</ecNumber>
    </submittedName>
</protein>
<keyword evidence="2 5" id="KW-0489">Methyltransferase</keyword>
<dbReference type="Pfam" id="PF08241">
    <property type="entry name" value="Methyltransf_11"/>
    <property type="match status" value="1"/>
</dbReference>
<reference evidence="5 6" key="1">
    <citation type="submission" date="2018-11" db="EMBL/GenBank/DDBJ databases">
        <authorList>
            <person name="Kleinhagauer T."/>
            <person name="Glaeser S.P."/>
            <person name="Spergser J."/>
            <person name="Ruckert C."/>
            <person name="Kaempfer P."/>
            <person name="Busse H.-J."/>
        </authorList>
    </citation>
    <scope>NUCLEOTIDE SEQUENCE [LARGE SCALE GENOMIC DNA]</scope>
    <source>
        <strain evidence="5 6">W8</strain>
    </source>
</reference>
<dbReference type="CDD" id="cd02440">
    <property type="entry name" value="AdoMet_MTases"/>
    <property type="match status" value="1"/>
</dbReference>
<dbReference type="InterPro" id="IPR051052">
    <property type="entry name" value="Diverse_substrate_MTase"/>
</dbReference>
<gene>
    <name evidence="5" type="ORF">CGERO_05315</name>
</gene>
<evidence type="ECO:0000313" key="6">
    <source>
        <dbReference type="Proteomes" id="UP000271587"/>
    </source>
</evidence>
<evidence type="ECO:0000256" key="3">
    <source>
        <dbReference type="ARBA" id="ARBA00022679"/>
    </source>
</evidence>
<dbReference type="SUPFAM" id="SSF53335">
    <property type="entry name" value="S-adenosyl-L-methionine-dependent methyltransferases"/>
    <property type="match status" value="1"/>
</dbReference>
<dbReference type="GO" id="GO:0008757">
    <property type="term" value="F:S-adenosylmethionine-dependent methyltransferase activity"/>
    <property type="evidence" value="ECO:0007669"/>
    <property type="project" value="InterPro"/>
</dbReference>
<dbReference type="EMBL" id="CP033897">
    <property type="protein sequence ID" value="AZA11372.1"/>
    <property type="molecule type" value="Genomic_DNA"/>
</dbReference>
<accession>A0A3G6J093</accession>
<dbReference type="Gene3D" id="3.40.50.150">
    <property type="entry name" value="Vaccinia Virus protein VP39"/>
    <property type="match status" value="1"/>
</dbReference>
<dbReference type="Proteomes" id="UP000271587">
    <property type="component" value="Chromosome"/>
</dbReference>
<dbReference type="GO" id="GO:0032259">
    <property type="term" value="P:methylation"/>
    <property type="evidence" value="ECO:0007669"/>
    <property type="project" value="UniProtKB-KW"/>
</dbReference>
<evidence type="ECO:0000259" key="4">
    <source>
        <dbReference type="Pfam" id="PF08241"/>
    </source>
</evidence>
<feature type="domain" description="Methyltransferase type 11" evidence="4">
    <location>
        <begin position="27"/>
        <end position="116"/>
    </location>
</feature>
<dbReference type="InterPro" id="IPR013216">
    <property type="entry name" value="Methyltransf_11"/>
</dbReference>
<dbReference type="KEGG" id="cgk:CGERO_05315"/>
<keyword evidence="3 5" id="KW-0808">Transferase</keyword>
<comment type="similarity">
    <text evidence="1">Belongs to the methyltransferase superfamily.</text>
</comment>
<dbReference type="PANTHER" id="PTHR44942">
    <property type="entry name" value="METHYLTRANSF_11 DOMAIN-CONTAINING PROTEIN"/>
    <property type="match status" value="1"/>
</dbReference>
<keyword evidence="6" id="KW-1185">Reference proteome</keyword>
<name>A0A3G6J093_9CORY</name>
<evidence type="ECO:0000256" key="1">
    <source>
        <dbReference type="ARBA" id="ARBA00008361"/>
    </source>
</evidence>
<dbReference type="PANTHER" id="PTHR44942:SF4">
    <property type="entry name" value="METHYLTRANSFERASE TYPE 11 DOMAIN-CONTAINING PROTEIN"/>
    <property type="match status" value="1"/>
</dbReference>
<sequence length="227" mass="25693">MSTYHSVRPGYVPETVTLVESARTIADVGCGTGKLSEQLQSQLANAQIVGVDSSMAMLREFSLLQTLPAIRGHAEDLPFADDHFDAITCAQTWHWLDAEKTSAEFARVLRPGGKVLLLWNTLDVQVPWVHRLTRITHAGDTLKEGFFPTVHAPLRLETVQRGRFEQLLAVNDLHTLMHTRAYWLRANAATREKMTANLDWYIDYLDLDRGGKVALPYRHDAFCYRCD</sequence>
<organism evidence="5 6">
    <name type="scientific">Corynebacterium gerontici</name>
    <dbReference type="NCBI Taxonomy" id="2079234"/>
    <lineage>
        <taxon>Bacteria</taxon>
        <taxon>Bacillati</taxon>
        <taxon>Actinomycetota</taxon>
        <taxon>Actinomycetes</taxon>
        <taxon>Mycobacteriales</taxon>
        <taxon>Corynebacteriaceae</taxon>
        <taxon>Corynebacterium</taxon>
    </lineage>
</organism>
<dbReference type="AlphaFoldDB" id="A0A3G6J093"/>